<name>A0A1E5HGR1_9ENTE</name>
<keyword evidence="1" id="KW-0472">Membrane</keyword>
<dbReference type="NCBIfam" id="NF041635">
    <property type="entry name" value="STM3941_fam"/>
    <property type="match status" value="1"/>
</dbReference>
<dbReference type="InterPro" id="IPR048136">
    <property type="entry name" value="STM3941-like"/>
</dbReference>
<dbReference type="OrthoDB" id="2194720at2"/>
<evidence type="ECO:0000313" key="2">
    <source>
        <dbReference type="EMBL" id="OEG23800.1"/>
    </source>
</evidence>
<keyword evidence="3" id="KW-1185">Reference proteome</keyword>
<comment type="caution">
    <text evidence="2">The sequence shown here is derived from an EMBL/GenBank/DDBJ whole genome shotgun (WGS) entry which is preliminary data.</text>
</comment>
<organism evidence="2 3">
    <name type="scientific">Enterococcus ureilyticus</name>
    <dbReference type="NCBI Taxonomy" id="1131292"/>
    <lineage>
        <taxon>Bacteria</taxon>
        <taxon>Bacillati</taxon>
        <taxon>Bacillota</taxon>
        <taxon>Bacilli</taxon>
        <taxon>Lactobacillales</taxon>
        <taxon>Enterococcaceae</taxon>
        <taxon>Enterococcus</taxon>
    </lineage>
</organism>
<proteinExistence type="predicted"/>
<keyword evidence="1" id="KW-1133">Transmembrane helix</keyword>
<sequence>MKEEFVVYRSKGKQFLLVMLAIMMTIVSIFLIFTKDFEIDFLGSSSTYIITLIGIIGVTLFGFFSIYSIKQLFSEKPVVVLTKQGFYDYSSAMATKDHLIPWDDVSDIGIFTISGQNFITIRLNNREAFLASLSPIVRKATQANLKLGSYEINITMQSAKDVSLEELLEQMFTFLEATE</sequence>
<feature type="transmembrane region" description="Helical" evidence="1">
    <location>
        <begin position="46"/>
        <end position="67"/>
    </location>
</feature>
<protein>
    <submittedName>
        <fullName evidence="2">Uncharacterized protein</fullName>
    </submittedName>
</protein>
<dbReference type="EMBL" id="MIKC01000001">
    <property type="protein sequence ID" value="OEG23800.1"/>
    <property type="molecule type" value="Genomic_DNA"/>
</dbReference>
<accession>A0A1E5HGR1</accession>
<dbReference type="RefSeq" id="WP_069638534.1">
    <property type="nucleotide sequence ID" value="NZ_JAFBEZ010000003.1"/>
</dbReference>
<reference evidence="3" key="1">
    <citation type="submission" date="2016-09" db="EMBL/GenBank/DDBJ databases">
        <authorList>
            <person name="Gulvik C.A."/>
        </authorList>
    </citation>
    <scope>NUCLEOTIDE SEQUENCE [LARGE SCALE GENOMIC DNA]</scope>
    <source>
        <strain evidence="3">LMG 26676</strain>
    </source>
</reference>
<feature type="transmembrane region" description="Helical" evidence="1">
    <location>
        <begin position="15"/>
        <end position="34"/>
    </location>
</feature>
<evidence type="ECO:0000313" key="3">
    <source>
        <dbReference type="Proteomes" id="UP000094469"/>
    </source>
</evidence>
<dbReference type="Proteomes" id="UP000094469">
    <property type="component" value="Unassembled WGS sequence"/>
</dbReference>
<dbReference type="AlphaFoldDB" id="A0A1E5HGR1"/>
<evidence type="ECO:0000256" key="1">
    <source>
        <dbReference type="SAM" id="Phobius"/>
    </source>
</evidence>
<gene>
    <name evidence="2" type="ORF">BCR24_00125</name>
</gene>
<keyword evidence="1" id="KW-0812">Transmembrane</keyword>